<feature type="compositionally biased region" description="Low complexity" evidence="15">
    <location>
        <begin position="83"/>
        <end position="118"/>
    </location>
</feature>
<keyword evidence="11" id="KW-0811">Translocation</keyword>
<dbReference type="InterPro" id="IPR004305">
    <property type="entry name" value="Thiaminase-2/PQQC"/>
</dbReference>
<evidence type="ECO:0000256" key="9">
    <source>
        <dbReference type="ARBA" id="ARBA00022946"/>
    </source>
</evidence>
<feature type="compositionally biased region" description="Polar residues" evidence="15">
    <location>
        <begin position="978"/>
        <end position="990"/>
    </location>
</feature>
<evidence type="ECO:0000256" key="1">
    <source>
        <dbReference type="ARBA" id="ARBA00004434"/>
    </source>
</evidence>
<evidence type="ECO:0000256" key="15">
    <source>
        <dbReference type="SAM" id="MobiDB-lite"/>
    </source>
</evidence>
<feature type="compositionally biased region" description="Polar residues" evidence="15">
    <location>
        <begin position="610"/>
        <end position="630"/>
    </location>
</feature>
<keyword evidence="18" id="KW-1185">Reference proteome</keyword>
<keyword evidence="12" id="KW-0496">Mitochondrion</keyword>
<keyword evidence="13" id="KW-0472">Membrane</keyword>
<dbReference type="Gene3D" id="1.20.910.10">
    <property type="entry name" value="Heme oxygenase-like"/>
    <property type="match status" value="1"/>
</dbReference>
<dbReference type="EMBL" id="WWBZ02000002">
    <property type="protein sequence ID" value="KAF4312823.1"/>
    <property type="molecule type" value="Genomic_DNA"/>
</dbReference>
<protein>
    <recommendedName>
        <fullName evidence="4">Mitochondrial import inner membrane translocase subunit TIM50</fullName>
    </recommendedName>
    <alternativeName>
        <fullName evidence="3">Mitochondrial import inner membrane translocase subunit tim50</fullName>
    </alternativeName>
</protein>
<accession>A0A8H4NA10</accession>
<dbReference type="InterPro" id="IPR004274">
    <property type="entry name" value="FCP1_dom"/>
</dbReference>
<dbReference type="GO" id="GO:0005743">
    <property type="term" value="C:mitochondrial inner membrane"/>
    <property type="evidence" value="ECO:0007669"/>
    <property type="project" value="UniProtKB-SubCell"/>
</dbReference>
<feature type="domain" description="FCP1 homology" evidence="16">
    <location>
        <begin position="277"/>
        <end position="420"/>
    </location>
</feature>
<feature type="compositionally biased region" description="Polar residues" evidence="15">
    <location>
        <begin position="68"/>
        <end position="82"/>
    </location>
</feature>
<feature type="region of interest" description="Disordered" evidence="15">
    <location>
        <begin position="153"/>
        <end position="196"/>
    </location>
</feature>
<feature type="compositionally biased region" description="Low complexity" evidence="15">
    <location>
        <begin position="923"/>
        <end position="945"/>
    </location>
</feature>
<keyword evidence="6" id="KW-0812">Transmembrane</keyword>
<feature type="compositionally biased region" description="Polar residues" evidence="15">
    <location>
        <begin position="951"/>
        <end position="966"/>
    </location>
</feature>
<comment type="caution">
    <text evidence="17">The sequence shown here is derived from an EMBL/GenBank/DDBJ whole genome shotgun (WGS) entry which is preliminary data.</text>
</comment>
<sequence length="1001" mass="110636">MLSRAAFRLVAARPLFAPRASGPAAQYVRSYAKDFKHRATKKVNPYESGPGVVSRSKQSSANKSSSQETGEFNTAASPDKNTAPQSSPGPSAPESSAAKASDSPDVSSSQPEFESPQSAEANIKPEDAPQTQKPLPDLRHGIPSTFAEEFLKDTPSAKEEAPEPKPNVTEDPQAQSSEGGSGDRDSGELPKSAYETSTDRRRNLYANVTMVMAGVFAVTGGLYLGREWESEEEARQHHDIPGGWSPSVIYARARARMSQSLGYYTEPAFPKLLPEVDPAPPFTLVLSLEDLLVHSEWTREHGWRFAKRPGVDYFLRYLCQYYELVIFTSLPMANADPVIRKLDPFHVVMWPLFREATRYEKGQYIKDLSYLNRDLSKTIIIDTKKEHVKNQPENAIVLPPWKGERNDRGLVSLIPFLEYVATMGITDVRTALKSFEGKDIASEFAIREKKAREAFHKQLEEEKAQKPRRSGMTALAGALGMKPSTPQGGLLVGEESAAEGFAKGKMLSDQIRERGMKQYEMMEKEIRENGEKWLKEMAEEEKKAQEEQMKSMKSGLFGFFGAKNEDWKKRRLCAKVRCLHCGFTRAKNTTRQIEHLQSCQAYLNSPDATMHLQQTGNSNNIDPSMTQDGTPSRAILNGTHPNPNLQVHRRGPNTNKRTREGQPIAPHPGPPPPQQSPSLVAHLLNRFQGAFTAATQQPFLSHAGCGTLSAPALTQWLVQDAHYARGYIRFIGNMLAKLRLPVVPNSQFHQTYRVMDLLISALNNIRREMTFFEITATKFGLQMTDEPPNRITRAYLDLFLSSTSSGASLLEGMVVLWATEHCYRTAWSYASSFTPTLSTPSNEPHIVALHQQLIPNWTSAPFSKFVDACRSLVDELANTTTSPNGKEEMMRCEQLFEHVCWLEERFWPDVDGMGEEDESARLATHGTHHSASAAAHTHPTHAMTGAGMGGSSTPNMSMSGGMNTAMGSAMAGMETPSRESGGSFTGTLNGITEAANGTPGS</sequence>
<dbReference type="PANTHER" id="PTHR41813">
    <property type="entry name" value="REGULATOR PAB1642, PUTATIVE (AFU_ORTHOLOGUE AFUA_3G11955)-RELATED"/>
    <property type="match status" value="1"/>
</dbReference>
<evidence type="ECO:0000256" key="6">
    <source>
        <dbReference type="ARBA" id="ARBA00022692"/>
    </source>
</evidence>
<dbReference type="CDD" id="cd19357">
    <property type="entry name" value="TenA_E_At3g16990-like"/>
    <property type="match status" value="1"/>
</dbReference>
<dbReference type="Pfam" id="PF03031">
    <property type="entry name" value="NIF"/>
    <property type="match status" value="1"/>
</dbReference>
<dbReference type="GO" id="GO:0006772">
    <property type="term" value="P:thiamine metabolic process"/>
    <property type="evidence" value="ECO:0007669"/>
    <property type="project" value="UniProtKB-ARBA"/>
</dbReference>
<evidence type="ECO:0000256" key="5">
    <source>
        <dbReference type="ARBA" id="ARBA00022448"/>
    </source>
</evidence>
<dbReference type="Pfam" id="PF03070">
    <property type="entry name" value="TENA_THI-4"/>
    <property type="match status" value="1"/>
</dbReference>
<keyword evidence="9" id="KW-0809">Transit peptide</keyword>
<comment type="function">
    <text evidence="14">Essential component of the TIM23 complex, a complex that mediates the translocation of transit peptide-containing proteins across the mitochondrial inner membrane. Required to direct preproteins in transit and direct them to the channel protein TIM23, and possibly facilitates transfer of the translocating proteins from the TOM complex to the TIM23 complex.</text>
</comment>
<reference evidence="17" key="1">
    <citation type="submission" date="2020-04" db="EMBL/GenBank/DDBJ databases">
        <title>Genome Assembly and Annotation of Botryosphaeria dothidea sdau 11-99, a Latent Pathogen of Apple Fruit Ring Rot in China.</title>
        <authorList>
            <person name="Yu C."/>
            <person name="Diao Y."/>
            <person name="Lu Q."/>
            <person name="Zhao J."/>
            <person name="Cui S."/>
            <person name="Peng C."/>
            <person name="He B."/>
            <person name="Liu H."/>
        </authorList>
    </citation>
    <scope>NUCLEOTIDE SEQUENCE [LARGE SCALE GENOMIC DNA]</scope>
    <source>
        <strain evidence="17">Sdau11-99</strain>
    </source>
</reference>
<dbReference type="InterPro" id="IPR053261">
    <property type="entry name" value="Polyketide-peptide_reg"/>
</dbReference>
<feature type="region of interest" description="Disordered" evidence="15">
    <location>
        <begin position="38"/>
        <end position="141"/>
    </location>
</feature>
<keyword evidence="8" id="KW-0653">Protein transport</keyword>
<proteinExistence type="inferred from homology"/>
<keyword evidence="10" id="KW-1133">Transmembrane helix</keyword>
<dbReference type="InterPro" id="IPR023214">
    <property type="entry name" value="HAD_sf"/>
</dbReference>
<evidence type="ECO:0000256" key="12">
    <source>
        <dbReference type="ARBA" id="ARBA00023128"/>
    </source>
</evidence>
<feature type="compositionally biased region" description="Low complexity" evidence="15">
    <location>
        <begin position="54"/>
        <end position="67"/>
    </location>
</feature>
<dbReference type="PANTHER" id="PTHR41813:SF2">
    <property type="entry name" value="REGULATOR PAB1642, PUTATIVE (AFU_ORTHOLOGUE AFUA_3G11955)-RELATED"/>
    <property type="match status" value="1"/>
</dbReference>
<evidence type="ECO:0000256" key="14">
    <source>
        <dbReference type="ARBA" id="ARBA00059797"/>
    </source>
</evidence>
<gene>
    <name evidence="17" type="ORF">GTA08_BOTSDO11738</name>
</gene>
<comment type="subcellular location">
    <subcellularLocation>
        <location evidence="1">Mitochondrion inner membrane</location>
        <topology evidence="1">Single-pass membrane protein</topology>
    </subcellularLocation>
</comment>
<keyword evidence="7" id="KW-0999">Mitochondrion inner membrane</keyword>
<dbReference type="AlphaFoldDB" id="A0A8H4NA10"/>
<dbReference type="InterPro" id="IPR016084">
    <property type="entry name" value="Haem_Oase-like_multi-hlx"/>
</dbReference>
<feature type="compositionally biased region" description="Pro residues" evidence="15">
    <location>
        <begin position="665"/>
        <end position="675"/>
    </location>
</feature>
<dbReference type="SUPFAM" id="SSF48613">
    <property type="entry name" value="Heme oxygenase-like"/>
    <property type="match status" value="1"/>
</dbReference>
<dbReference type="OrthoDB" id="287041at2759"/>
<evidence type="ECO:0000256" key="11">
    <source>
        <dbReference type="ARBA" id="ARBA00023010"/>
    </source>
</evidence>
<evidence type="ECO:0000256" key="4">
    <source>
        <dbReference type="ARBA" id="ARBA00020799"/>
    </source>
</evidence>
<evidence type="ECO:0000256" key="8">
    <source>
        <dbReference type="ARBA" id="ARBA00022927"/>
    </source>
</evidence>
<feature type="compositionally biased region" description="Basic and acidic residues" evidence="15">
    <location>
        <begin position="153"/>
        <end position="163"/>
    </location>
</feature>
<name>A0A8H4NA10_9PEZI</name>
<dbReference type="GO" id="GO:0015031">
    <property type="term" value="P:protein transport"/>
    <property type="evidence" value="ECO:0007669"/>
    <property type="project" value="UniProtKB-KW"/>
</dbReference>
<evidence type="ECO:0000259" key="16">
    <source>
        <dbReference type="PROSITE" id="PS50969"/>
    </source>
</evidence>
<evidence type="ECO:0000256" key="2">
    <source>
        <dbReference type="ARBA" id="ARBA00006344"/>
    </source>
</evidence>
<feature type="region of interest" description="Disordered" evidence="15">
    <location>
        <begin position="917"/>
        <end position="1001"/>
    </location>
</feature>
<dbReference type="CDD" id="cd07521">
    <property type="entry name" value="HAD_FCP1-like"/>
    <property type="match status" value="1"/>
</dbReference>
<dbReference type="PROSITE" id="PS50969">
    <property type="entry name" value="FCP1"/>
    <property type="match status" value="1"/>
</dbReference>
<keyword evidence="5" id="KW-0813">Transport</keyword>
<dbReference type="InterPro" id="IPR036412">
    <property type="entry name" value="HAD-like_sf"/>
</dbReference>
<comment type="similarity">
    <text evidence="2">Belongs to the TIM50 family.</text>
</comment>
<evidence type="ECO:0000313" key="18">
    <source>
        <dbReference type="Proteomes" id="UP000572817"/>
    </source>
</evidence>
<dbReference type="Gene3D" id="3.40.50.1000">
    <property type="entry name" value="HAD superfamily/HAD-like"/>
    <property type="match status" value="1"/>
</dbReference>
<dbReference type="FunFam" id="3.40.50.1000:FF:000019">
    <property type="entry name" value="Mitochondrial import inner membrane translocase subunit TIM50"/>
    <property type="match status" value="1"/>
</dbReference>
<evidence type="ECO:0000313" key="17">
    <source>
        <dbReference type="EMBL" id="KAF4312823.1"/>
    </source>
</evidence>
<evidence type="ECO:0000256" key="10">
    <source>
        <dbReference type="ARBA" id="ARBA00022989"/>
    </source>
</evidence>
<feature type="region of interest" description="Disordered" evidence="15">
    <location>
        <begin position="610"/>
        <end position="677"/>
    </location>
</feature>
<evidence type="ECO:0000256" key="13">
    <source>
        <dbReference type="ARBA" id="ARBA00023136"/>
    </source>
</evidence>
<dbReference type="Proteomes" id="UP000572817">
    <property type="component" value="Unassembled WGS sequence"/>
</dbReference>
<evidence type="ECO:0000256" key="3">
    <source>
        <dbReference type="ARBA" id="ARBA00013483"/>
    </source>
</evidence>
<evidence type="ECO:0000256" key="7">
    <source>
        <dbReference type="ARBA" id="ARBA00022792"/>
    </source>
</evidence>
<organism evidence="17 18">
    <name type="scientific">Botryosphaeria dothidea</name>
    <dbReference type="NCBI Taxonomy" id="55169"/>
    <lineage>
        <taxon>Eukaryota</taxon>
        <taxon>Fungi</taxon>
        <taxon>Dikarya</taxon>
        <taxon>Ascomycota</taxon>
        <taxon>Pezizomycotina</taxon>
        <taxon>Dothideomycetes</taxon>
        <taxon>Dothideomycetes incertae sedis</taxon>
        <taxon>Botryosphaeriales</taxon>
        <taxon>Botryosphaeriaceae</taxon>
        <taxon>Botryosphaeria</taxon>
    </lineage>
</organism>
<dbReference type="SMART" id="SM00577">
    <property type="entry name" value="CPDc"/>
    <property type="match status" value="1"/>
</dbReference>
<dbReference type="SUPFAM" id="SSF56784">
    <property type="entry name" value="HAD-like"/>
    <property type="match status" value="1"/>
</dbReference>